<dbReference type="NCBIfam" id="TIGR02734">
    <property type="entry name" value="crtI_fam"/>
    <property type="match status" value="1"/>
</dbReference>
<evidence type="ECO:0000313" key="8">
    <source>
        <dbReference type="EMBL" id="SNR53489.1"/>
    </source>
</evidence>
<comment type="pathway">
    <text evidence="1 5">Carotenoid biosynthesis.</text>
</comment>
<dbReference type="Proteomes" id="UP000198348">
    <property type="component" value="Unassembled WGS sequence"/>
</dbReference>
<reference evidence="8 9" key="1">
    <citation type="submission" date="2017-06" db="EMBL/GenBank/DDBJ databases">
        <authorList>
            <person name="Kim H.J."/>
            <person name="Triplett B.A."/>
        </authorList>
    </citation>
    <scope>NUCLEOTIDE SEQUENCE [LARGE SCALE GENOMIC DNA]</scope>
    <source>
        <strain evidence="8 9">DSM 45207</strain>
    </source>
</reference>
<dbReference type="InterPro" id="IPR014105">
    <property type="entry name" value="Carotenoid/retinoid_OxRdtase"/>
</dbReference>
<dbReference type="Gene3D" id="3.50.50.60">
    <property type="entry name" value="FAD/NAD(P)-binding domain"/>
    <property type="match status" value="2"/>
</dbReference>
<evidence type="ECO:0000256" key="6">
    <source>
        <dbReference type="SAM" id="Phobius"/>
    </source>
</evidence>
<feature type="domain" description="Amine oxidase" evidence="7">
    <location>
        <begin position="27"/>
        <end position="498"/>
    </location>
</feature>
<dbReference type="RefSeq" id="WP_089301295.1">
    <property type="nucleotide sequence ID" value="NZ_FZNW01000009.1"/>
</dbReference>
<protein>
    <submittedName>
        <fullName evidence="8">Phytoene desaturase</fullName>
    </submittedName>
</protein>
<dbReference type="SUPFAM" id="SSF51905">
    <property type="entry name" value="FAD/NAD(P)-binding domain"/>
    <property type="match status" value="1"/>
</dbReference>
<evidence type="ECO:0000256" key="3">
    <source>
        <dbReference type="ARBA" id="ARBA00022746"/>
    </source>
</evidence>
<proteinExistence type="inferred from homology"/>
<sequence length="506" mass="53750">MRRRSSRSDAHTMDGRAEHVVVVGAGLSGLSAALHLLGAGRQVTLVEREAAPGGRAGSNRLGEFTVDAGASVLTMPALLDEAFAAVGESLAGRVRLARLDPAYRAHFADGRSITVHSDAEAMESEIRRVSGPADAQGYRELRDWLTRLYRVQSERFIGANFDSPLDLLGADLVKLTLLGGFGRLGPRIGRFFRDERVRRLFSFQSLYAGVSPATALAAYGVIAYMDTVAGVYYPHGGMGAVASAMRGAAERAGADVRMRTDVTALESGSGHVRAVRTHTGERIPCDAVVLAVELDSAYRLLGTRPRRPVALRPSPSAVVLDAGCDAAPAGSTDHHTIYFGEQWNRTFDEIIDEGALMSDPSLLVSRPTATEPALAPHGREVISVLAPAPNLSVGRIDWQATGPAYAEKILATLEERGMRGVRDVIEVSRLRTPHDWAAQGFTAGTPFSLAHTLPQTGPFRPRNVVRGFGNAVLAGCGTTPGVGIPPVVTSGKLAAERITGSGNRQP</sequence>
<evidence type="ECO:0000313" key="9">
    <source>
        <dbReference type="Proteomes" id="UP000198348"/>
    </source>
</evidence>
<dbReference type="AlphaFoldDB" id="A0A238X6K7"/>
<keyword evidence="3 5" id="KW-0125">Carotenoid biosynthesis</keyword>
<dbReference type="EMBL" id="FZNW01000009">
    <property type="protein sequence ID" value="SNR53489.1"/>
    <property type="molecule type" value="Genomic_DNA"/>
</dbReference>
<keyword evidence="4 5" id="KW-0560">Oxidoreductase</keyword>
<dbReference type="OrthoDB" id="9774675at2"/>
<dbReference type="PROSITE" id="PS00982">
    <property type="entry name" value="PHYTOENE_DH"/>
    <property type="match status" value="1"/>
</dbReference>
<accession>A0A238X6K7</accession>
<evidence type="ECO:0000256" key="1">
    <source>
        <dbReference type="ARBA" id="ARBA00004829"/>
    </source>
</evidence>
<feature type="transmembrane region" description="Helical" evidence="6">
    <location>
        <begin position="20"/>
        <end position="38"/>
    </location>
</feature>
<keyword evidence="6" id="KW-0472">Membrane</keyword>
<dbReference type="InterPro" id="IPR008150">
    <property type="entry name" value="Phytoene_DH_bac_CS"/>
</dbReference>
<dbReference type="PANTHER" id="PTHR43734:SF1">
    <property type="entry name" value="PHYTOENE DESATURASE"/>
    <property type="match status" value="1"/>
</dbReference>
<organism evidence="8 9">
    <name type="scientific">Haloechinothrix alba</name>
    <dbReference type="NCBI Taxonomy" id="664784"/>
    <lineage>
        <taxon>Bacteria</taxon>
        <taxon>Bacillati</taxon>
        <taxon>Actinomycetota</taxon>
        <taxon>Actinomycetes</taxon>
        <taxon>Pseudonocardiales</taxon>
        <taxon>Pseudonocardiaceae</taxon>
        <taxon>Haloechinothrix</taxon>
    </lineage>
</organism>
<dbReference type="GO" id="GO:0016117">
    <property type="term" value="P:carotenoid biosynthetic process"/>
    <property type="evidence" value="ECO:0007669"/>
    <property type="project" value="UniProtKB-KW"/>
</dbReference>
<dbReference type="GO" id="GO:0016627">
    <property type="term" value="F:oxidoreductase activity, acting on the CH-CH group of donors"/>
    <property type="evidence" value="ECO:0007669"/>
    <property type="project" value="UniProtKB-ARBA"/>
</dbReference>
<evidence type="ECO:0000256" key="4">
    <source>
        <dbReference type="ARBA" id="ARBA00023002"/>
    </source>
</evidence>
<keyword evidence="6" id="KW-0812">Transmembrane</keyword>
<name>A0A238X6K7_9PSEU</name>
<evidence type="ECO:0000259" key="7">
    <source>
        <dbReference type="Pfam" id="PF01593"/>
    </source>
</evidence>
<gene>
    <name evidence="8" type="ORF">SAMN06265360_10932</name>
</gene>
<keyword evidence="6" id="KW-1133">Transmembrane helix</keyword>
<dbReference type="InterPro" id="IPR036188">
    <property type="entry name" value="FAD/NAD-bd_sf"/>
</dbReference>
<dbReference type="Pfam" id="PF01593">
    <property type="entry name" value="Amino_oxidase"/>
    <property type="match status" value="1"/>
</dbReference>
<dbReference type="InterPro" id="IPR002937">
    <property type="entry name" value="Amino_oxidase"/>
</dbReference>
<dbReference type="PANTHER" id="PTHR43734">
    <property type="entry name" value="PHYTOENE DESATURASE"/>
    <property type="match status" value="1"/>
</dbReference>
<comment type="similarity">
    <text evidence="2 5">Belongs to the carotenoid/retinoid oxidoreductase family.</text>
</comment>
<evidence type="ECO:0000256" key="5">
    <source>
        <dbReference type="RuleBase" id="RU362075"/>
    </source>
</evidence>
<keyword evidence="9" id="KW-1185">Reference proteome</keyword>
<evidence type="ECO:0000256" key="2">
    <source>
        <dbReference type="ARBA" id="ARBA00006046"/>
    </source>
</evidence>